<protein>
    <submittedName>
        <fullName evidence="8">Helix-turn-helix domain-containing protein</fullName>
    </submittedName>
</protein>
<keyword evidence="6" id="KW-0804">Transcription</keyword>
<dbReference type="InterPro" id="IPR018060">
    <property type="entry name" value="HTH_AraC"/>
</dbReference>
<dbReference type="SUPFAM" id="SSF46689">
    <property type="entry name" value="Homeodomain-like"/>
    <property type="match status" value="1"/>
</dbReference>
<evidence type="ECO:0000256" key="2">
    <source>
        <dbReference type="ARBA" id="ARBA00022603"/>
    </source>
</evidence>
<keyword evidence="3" id="KW-0805">Transcription regulation</keyword>
<dbReference type="GO" id="GO:0032259">
    <property type="term" value="P:methylation"/>
    <property type="evidence" value="ECO:0007669"/>
    <property type="project" value="UniProtKB-KW"/>
</dbReference>
<dbReference type="GO" id="GO:0008168">
    <property type="term" value="F:methyltransferase activity"/>
    <property type="evidence" value="ECO:0007669"/>
    <property type="project" value="UniProtKB-KW"/>
</dbReference>
<dbReference type="PANTHER" id="PTHR43280">
    <property type="entry name" value="ARAC-FAMILY TRANSCRIPTIONAL REGULATOR"/>
    <property type="match status" value="1"/>
</dbReference>
<dbReference type="InterPro" id="IPR020449">
    <property type="entry name" value="Tscrpt_reg_AraC-type_HTH"/>
</dbReference>
<keyword evidence="4" id="KW-0238">DNA-binding</keyword>
<evidence type="ECO:0000256" key="6">
    <source>
        <dbReference type="ARBA" id="ARBA00023163"/>
    </source>
</evidence>
<dbReference type="GO" id="GO:0008270">
    <property type="term" value="F:zinc ion binding"/>
    <property type="evidence" value="ECO:0007669"/>
    <property type="project" value="InterPro"/>
</dbReference>
<dbReference type="PIRSF" id="PIRSF000408">
    <property type="entry name" value="Alkyltransferas_AdaA"/>
    <property type="match status" value="1"/>
</dbReference>
<proteinExistence type="predicted"/>
<dbReference type="PROSITE" id="PS01124">
    <property type="entry name" value="HTH_ARAC_FAMILY_2"/>
    <property type="match status" value="1"/>
</dbReference>
<reference evidence="8" key="1">
    <citation type="journal article" date="2022" name="Front. Microbiol.">
        <title>New perspectives on an old grouping: The genomic and phenotypic variability of Oxalobacter formigenes and the implications for calcium oxalate stone prevention.</title>
        <authorList>
            <person name="Chmiel J.A."/>
            <person name="Carr C."/>
            <person name="Stuivenberg G.A."/>
            <person name="Venema R."/>
            <person name="Chanyi R.M."/>
            <person name="Al K.F."/>
            <person name="Giguere D."/>
            <person name="Say H."/>
            <person name="Akouris P.P."/>
            <person name="Dominguez Romero S.A."/>
            <person name="Kwong A."/>
            <person name="Tai V."/>
            <person name="Koval S.F."/>
            <person name="Razvi H."/>
            <person name="Bjazevic J."/>
            <person name="Burton J.P."/>
        </authorList>
    </citation>
    <scope>NUCLEOTIDE SEQUENCE</scope>
    <source>
        <strain evidence="8">WoOx3</strain>
    </source>
</reference>
<evidence type="ECO:0000256" key="4">
    <source>
        <dbReference type="ARBA" id="ARBA00023125"/>
    </source>
</evidence>
<keyword evidence="9" id="KW-1185">Reference proteome</keyword>
<dbReference type="Proteomes" id="UP001156215">
    <property type="component" value="Chromosome"/>
</dbReference>
<dbReference type="Pfam" id="PF02805">
    <property type="entry name" value="Ada_Zn_binding"/>
    <property type="match status" value="1"/>
</dbReference>
<evidence type="ECO:0000256" key="5">
    <source>
        <dbReference type="ARBA" id="ARBA00023159"/>
    </source>
</evidence>
<dbReference type="AlphaFoldDB" id="A0A9E9LTJ5"/>
<dbReference type="SUPFAM" id="SSF57884">
    <property type="entry name" value="Ada DNA repair protein, N-terminal domain (N-Ada 10)"/>
    <property type="match status" value="1"/>
</dbReference>
<name>A0A9E9LTJ5_9BURK</name>
<accession>A0A9E9LTJ5</accession>
<dbReference type="InterPro" id="IPR035451">
    <property type="entry name" value="Ada-like_dom_sf"/>
</dbReference>
<dbReference type="InterPro" id="IPR016220">
    <property type="entry name" value="Me-P-triester_DNA_alkyl-Trfase"/>
</dbReference>
<dbReference type="Pfam" id="PF12833">
    <property type="entry name" value="HTH_18"/>
    <property type="match status" value="1"/>
</dbReference>
<comment type="cofactor">
    <cofactor evidence="1">
        <name>Zn(2+)</name>
        <dbReference type="ChEBI" id="CHEBI:29105"/>
    </cofactor>
</comment>
<evidence type="ECO:0000259" key="7">
    <source>
        <dbReference type="PROSITE" id="PS01124"/>
    </source>
</evidence>
<evidence type="ECO:0000256" key="1">
    <source>
        <dbReference type="ARBA" id="ARBA00001947"/>
    </source>
</evidence>
<feature type="domain" description="HTH araC/xylS-type" evidence="7">
    <location>
        <begin position="82"/>
        <end position="180"/>
    </location>
</feature>
<evidence type="ECO:0000313" key="9">
    <source>
        <dbReference type="Proteomes" id="UP001156215"/>
    </source>
</evidence>
<organism evidence="8 9">
    <name type="scientific">Oxalobacter vibrioformis</name>
    <dbReference type="NCBI Taxonomy" id="933080"/>
    <lineage>
        <taxon>Bacteria</taxon>
        <taxon>Pseudomonadati</taxon>
        <taxon>Pseudomonadota</taxon>
        <taxon>Betaproteobacteria</taxon>
        <taxon>Burkholderiales</taxon>
        <taxon>Oxalobacteraceae</taxon>
        <taxon>Oxalobacter</taxon>
    </lineage>
</organism>
<evidence type="ECO:0000313" key="8">
    <source>
        <dbReference type="EMBL" id="WAW09380.1"/>
    </source>
</evidence>
<dbReference type="RefSeq" id="WP_269308377.1">
    <property type="nucleotide sequence ID" value="NZ_CP098242.1"/>
</dbReference>
<keyword evidence="2" id="KW-0489">Methyltransferase</keyword>
<dbReference type="InterPro" id="IPR004026">
    <property type="entry name" value="Ada_DNA_repair_Zn-bd"/>
</dbReference>
<dbReference type="PRINTS" id="PR00032">
    <property type="entry name" value="HTHARAC"/>
</dbReference>
<dbReference type="Gene3D" id="3.40.10.10">
    <property type="entry name" value="DNA Methylphosphotriester Repair Domain"/>
    <property type="match status" value="1"/>
</dbReference>
<dbReference type="PANTHER" id="PTHR43280:SF2">
    <property type="entry name" value="HTH-TYPE TRANSCRIPTIONAL REGULATOR EXSA"/>
    <property type="match status" value="1"/>
</dbReference>
<dbReference type="KEGG" id="ovb:NB640_08970"/>
<dbReference type="GO" id="GO:0043565">
    <property type="term" value="F:sequence-specific DNA binding"/>
    <property type="evidence" value="ECO:0007669"/>
    <property type="project" value="InterPro"/>
</dbReference>
<sequence>MLTEDEMWSAVQNCDDRFDGVFYYAVVTTGIFCRPSCKSRKPVRGNTLFFVTPEVAAVESYRPCKRCRPDIPGYEPTKIIAEKARKQIDQAFTEPGSLPQLLGKLGVTQDHLALLFKRQYGITLHEYRSRLRVEKAGKMLRETEASVATIVHECGFGSLSSFYSLFKKYTGMTPTAYRIVPGRKKSRE</sequence>
<keyword evidence="2" id="KW-0808">Transferase</keyword>
<dbReference type="EMBL" id="CP098242">
    <property type="protein sequence ID" value="WAW09380.1"/>
    <property type="molecule type" value="Genomic_DNA"/>
</dbReference>
<dbReference type="Gene3D" id="1.10.10.60">
    <property type="entry name" value="Homeodomain-like"/>
    <property type="match status" value="2"/>
</dbReference>
<keyword evidence="5" id="KW-0010">Activator</keyword>
<dbReference type="SMART" id="SM00342">
    <property type="entry name" value="HTH_ARAC"/>
    <property type="match status" value="1"/>
</dbReference>
<dbReference type="GO" id="GO:0003700">
    <property type="term" value="F:DNA-binding transcription factor activity"/>
    <property type="evidence" value="ECO:0007669"/>
    <property type="project" value="InterPro"/>
</dbReference>
<dbReference type="InterPro" id="IPR009057">
    <property type="entry name" value="Homeodomain-like_sf"/>
</dbReference>
<evidence type="ECO:0000256" key="3">
    <source>
        <dbReference type="ARBA" id="ARBA00023015"/>
    </source>
</evidence>
<dbReference type="GO" id="GO:0006281">
    <property type="term" value="P:DNA repair"/>
    <property type="evidence" value="ECO:0007669"/>
    <property type="project" value="InterPro"/>
</dbReference>
<gene>
    <name evidence="8" type="ORF">NB640_08970</name>
</gene>